<name>A0A8B6C7V4_MYTGA</name>
<dbReference type="InterPro" id="IPR010998">
    <property type="entry name" value="Integrase_recombinase_N"/>
</dbReference>
<proteinExistence type="inferred from homology"/>
<reference evidence="7" key="1">
    <citation type="submission" date="2018-11" db="EMBL/GenBank/DDBJ databases">
        <authorList>
            <person name="Alioto T."/>
            <person name="Alioto T."/>
        </authorList>
    </citation>
    <scope>NUCLEOTIDE SEQUENCE</scope>
</reference>
<protein>
    <recommendedName>
        <fullName evidence="2">3-oxoacyl-[acyl-carrier-protein] reductase</fullName>
        <ecNumber evidence="2">1.1.1.100</ecNumber>
    </recommendedName>
</protein>
<dbReference type="Gene3D" id="3.40.50.720">
    <property type="entry name" value="NAD(P)-binding Rossmann-like Domain"/>
    <property type="match status" value="1"/>
</dbReference>
<dbReference type="OrthoDB" id="417891at2759"/>
<dbReference type="Proteomes" id="UP000596742">
    <property type="component" value="Unassembled WGS sequence"/>
</dbReference>
<evidence type="ECO:0000256" key="2">
    <source>
        <dbReference type="ARBA" id="ARBA00012948"/>
    </source>
</evidence>
<comment type="catalytic activity">
    <reaction evidence="5">
        <text>a (3R)-hydroxyacyl-[ACP] + NADP(+) = a 3-oxoacyl-[ACP] + NADPH + H(+)</text>
        <dbReference type="Rhea" id="RHEA:17397"/>
        <dbReference type="Rhea" id="RHEA-COMP:9916"/>
        <dbReference type="Rhea" id="RHEA-COMP:9945"/>
        <dbReference type="ChEBI" id="CHEBI:15378"/>
        <dbReference type="ChEBI" id="CHEBI:57783"/>
        <dbReference type="ChEBI" id="CHEBI:58349"/>
        <dbReference type="ChEBI" id="CHEBI:78776"/>
        <dbReference type="ChEBI" id="CHEBI:78827"/>
        <dbReference type="EC" id="1.1.1.100"/>
    </reaction>
</comment>
<dbReference type="GO" id="GO:0003677">
    <property type="term" value="F:DNA binding"/>
    <property type="evidence" value="ECO:0007669"/>
    <property type="project" value="UniProtKB-KW"/>
</dbReference>
<evidence type="ECO:0000313" key="7">
    <source>
        <dbReference type="EMBL" id="VDI00648.1"/>
    </source>
</evidence>
<feature type="region of interest" description="Disordered" evidence="6">
    <location>
        <begin position="141"/>
        <end position="164"/>
    </location>
</feature>
<evidence type="ECO:0000256" key="5">
    <source>
        <dbReference type="ARBA" id="ARBA00048508"/>
    </source>
</evidence>
<keyword evidence="8" id="KW-1185">Reference proteome</keyword>
<dbReference type="InterPro" id="IPR020904">
    <property type="entry name" value="Sc_DH/Rdtase_CS"/>
</dbReference>
<dbReference type="SUPFAM" id="SSF47823">
    <property type="entry name" value="lambda integrase-like, N-terminal domain"/>
    <property type="match status" value="1"/>
</dbReference>
<evidence type="ECO:0000256" key="4">
    <source>
        <dbReference type="ARBA" id="ARBA00023125"/>
    </source>
</evidence>
<feature type="non-terminal residue" evidence="7">
    <location>
        <position position="1"/>
    </location>
</feature>
<dbReference type="InterPro" id="IPR036291">
    <property type="entry name" value="NAD(P)-bd_dom_sf"/>
</dbReference>
<dbReference type="EMBL" id="UYJE01001261">
    <property type="protein sequence ID" value="VDI00648.1"/>
    <property type="molecule type" value="Genomic_DNA"/>
</dbReference>
<evidence type="ECO:0000313" key="8">
    <source>
        <dbReference type="Proteomes" id="UP000596742"/>
    </source>
</evidence>
<comment type="caution">
    <text evidence="7">The sequence shown here is derived from an EMBL/GenBank/DDBJ whole genome shotgun (WGS) entry which is preliminary data.</text>
</comment>
<dbReference type="Gene3D" id="1.10.150.130">
    <property type="match status" value="1"/>
</dbReference>
<dbReference type="EC" id="1.1.1.100" evidence="2"/>
<dbReference type="Pfam" id="PF00106">
    <property type="entry name" value="adh_short"/>
    <property type="match status" value="1"/>
</dbReference>
<dbReference type="PROSITE" id="PS00061">
    <property type="entry name" value="ADH_SHORT"/>
    <property type="match status" value="1"/>
</dbReference>
<dbReference type="GO" id="GO:0032787">
    <property type="term" value="P:monocarboxylic acid metabolic process"/>
    <property type="evidence" value="ECO:0007669"/>
    <property type="project" value="UniProtKB-ARBA"/>
</dbReference>
<dbReference type="InterPro" id="IPR050259">
    <property type="entry name" value="SDR"/>
</dbReference>
<evidence type="ECO:0000256" key="3">
    <source>
        <dbReference type="ARBA" id="ARBA00023002"/>
    </source>
</evidence>
<sequence length="616" mass="70606">VVHRSKLHGRRYSTNYTQEQLLDNMTTLLESRLDGFQRRIQENQKSLSDTQIAKIDEDMSDTYKFSKRGMPLLRWKRRTLVRRTLTREATTEMEAENISQTNINNAKRKITEDAGWRVVAEYIALAENSEDERKMYKAQSRADTEMKKEKLKKTCRPKDNTIQQNNDTKFYGNSVWIPREQHTHADRLSRQSDCDDWDVQDDIFTYLDHMWVPHNADRFAHDYNTKCKHFNSKYWCPGTPAIDAFTVDWKGTKLDRTVREAIRNSGIDADSYLYGLHPKMCELLINSRSDNTVKSYFNAFKRWERFISLYGHVALPAQPVHVALYLTYLVNNGSTYHLVYNAIYGIKWAHEINEASKRVAPKKTNKKDPVTTDVLIELCDNFKDCSDLLVSGDLCKLINKDKKLSYTAARECLLKRIRIIRPGCNIVFTRSDQGVATVASNADVSDKCFQHVSPVETFPTAKWEQMIGLMLTSPFLLVQKFLPEMKRKEWGRIINISSVHGLVASPYKAAYVSAKHGVHGLTKVVALETAETGITCNAICPGFVDTPIYQKQVESRSQTDGCSYDEASRRILELNHPTLQPIGTHQVAKFVEFLCYEAASQITGSCLTMDGGWTAR</sequence>
<evidence type="ECO:0000256" key="6">
    <source>
        <dbReference type="SAM" id="MobiDB-lite"/>
    </source>
</evidence>
<organism evidence="7 8">
    <name type="scientific">Mytilus galloprovincialis</name>
    <name type="common">Mediterranean mussel</name>
    <dbReference type="NCBI Taxonomy" id="29158"/>
    <lineage>
        <taxon>Eukaryota</taxon>
        <taxon>Metazoa</taxon>
        <taxon>Spiralia</taxon>
        <taxon>Lophotrochozoa</taxon>
        <taxon>Mollusca</taxon>
        <taxon>Bivalvia</taxon>
        <taxon>Autobranchia</taxon>
        <taxon>Pteriomorphia</taxon>
        <taxon>Mytilida</taxon>
        <taxon>Mytiloidea</taxon>
        <taxon>Mytilidae</taxon>
        <taxon>Mytilinae</taxon>
        <taxon>Mytilus</taxon>
    </lineage>
</organism>
<dbReference type="PANTHER" id="PTHR42879:SF2">
    <property type="entry name" value="3-OXOACYL-[ACYL-CARRIER-PROTEIN] REDUCTASE FABG"/>
    <property type="match status" value="1"/>
</dbReference>
<comment type="similarity">
    <text evidence="1">Belongs to the short-chain dehydrogenases/reductases (SDR) family.</text>
</comment>
<keyword evidence="3" id="KW-0560">Oxidoreductase</keyword>
<dbReference type="AlphaFoldDB" id="A0A8B6C7V4"/>
<accession>A0A8B6C7V4</accession>
<dbReference type="SUPFAM" id="SSF51735">
    <property type="entry name" value="NAD(P)-binding Rossmann-fold domains"/>
    <property type="match status" value="1"/>
</dbReference>
<dbReference type="GO" id="GO:0004316">
    <property type="term" value="F:3-oxoacyl-[acyl-carrier-protein] reductase (NADPH) activity"/>
    <property type="evidence" value="ECO:0007669"/>
    <property type="project" value="UniProtKB-EC"/>
</dbReference>
<dbReference type="InterPro" id="IPR002347">
    <property type="entry name" value="SDR_fam"/>
</dbReference>
<evidence type="ECO:0000256" key="1">
    <source>
        <dbReference type="ARBA" id="ARBA00006484"/>
    </source>
</evidence>
<keyword evidence="4" id="KW-0238">DNA-binding</keyword>
<dbReference type="PANTHER" id="PTHR42879">
    <property type="entry name" value="3-OXOACYL-(ACYL-CARRIER-PROTEIN) REDUCTASE"/>
    <property type="match status" value="1"/>
</dbReference>
<dbReference type="PRINTS" id="PR00081">
    <property type="entry name" value="GDHRDH"/>
</dbReference>
<gene>
    <name evidence="7" type="ORF">MGAL_10B081303</name>
</gene>